<dbReference type="Pfam" id="PF02801">
    <property type="entry name" value="Ketoacyl-synt_C"/>
    <property type="match status" value="1"/>
</dbReference>
<evidence type="ECO:0000256" key="1">
    <source>
        <dbReference type="ARBA" id="ARBA00022679"/>
    </source>
</evidence>
<dbReference type="PROSITE" id="PS52004">
    <property type="entry name" value="KS3_2"/>
    <property type="match status" value="1"/>
</dbReference>
<dbReference type="InterPro" id="IPR020841">
    <property type="entry name" value="PKS_Beta-ketoAc_synthase_dom"/>
</dbReference>
<dbReference type="GO" id="GO:0004315">
    <property type="term" value="F:3-oxoacyl-[acyl-carrier-protein] synthase activity"/>
    <property type="evidence" value="ECO:0007669"/>
    <property type="project" value="UniProtKB-EC"/>
</dbReference>
<sequence>MDFPLVEPIVAGFATMNGAYRPKEGQPEEPPVKTSRPFSVNRRGFVVSEGAGCIILATDEFAKAHGLKSNIEMAGWSMTSDASHFVSPNLTTVQRCMEETIANAGLQPEDIDAVNAHATSTKIGDKVEADALHNIFGNNIPPVSANKSQLGHAMGASSAIEAIFAMEGIIRDTLLPTINYSPDREIEIDCVAEGARKLKQEFVLKNAFGFGGCNSCIILRRIE</sequence>
<dbReference type="GO" id="GO:0005829">
    <property type="term" value="C:cytosol"/>
    <property type="evidence" value="ECO:0007669"/>
    <property type="project" value="TreeGrafter"/>
</dbReference>
<dbReference type="InterPro" id="IPR016039">
    <property type="entry name" value="Thiolase-like"/>
</dbReference>
<dbReference type="PANTHER" id="PTHR11712:SF336">
    <property type="entry name" value="3-OXOACYL-[ACYL-CARRIER-PROTEIN] SYNTHASE, MITOCHONDRIAL"/>
    <property type="match status" value="1"/>
</dbReference>
<feature type="domain" description="Ketosynthase family 3 (KS3)" evidence="2">
    <location>
        <begin position="1"/>
        <end position="221"/>
    </location>
</feature>
<protein>
    <submittedName>
        <fullName evidence="3">3-oxoacyl-acp synthase, kasii</fullName>
        <ecNumber evidence="3">2.3.1.41</ecNumber>
    </submittedName>
</protein>
<accession>A0A0W8FQ45</accession>
<gene>
    <name evidence="3" type="ORF">ASZ90_007224</name>
</gene>
<dbReference type="EC" id="2.3.1.41" evidence="3"/>
<dbReference type="PANTHER" id="PTHR11712">
    <property type="entry name" value="POLYKETIDE SYNTHASE-RELATED"/>
    <property type="match status" value="1"/>
</dbReference>
<dbReference type="EMBL" id="LNQE01000928">
    <property type="protein sequence ID" value="KUG22971.1"/>
    <property type="molecule type" value="Genomic_DNA"/>
</dbReference>
<dbReference type="GO" id="GO:0006633">
    <property type="term" value="P:fatty acid biosynthetic process"/>
    <property type="evidence" value="ECO:0007669"/>
    <property type="project" value="TreeGrafter"/>
</dbReference>
<dbReference type="InterPro" id="IPR014031">
    <property type="entry name" value="Ketoacyl_synth_C"/>
</dbReference>
<name>A0A0W8FQ45_9ZZZZ</name>
<evidence type="ECO:0000259" key="2">
    <source>
        <dbReference type="PROSITE" id="PS52004"/>
    </source>
</evidence>
<organism evidence="3">
    <name type="scientific">hydrocarbon metagenome</name>
    <dbReference type="NCBI Taxonomy" id="938273"/>
    <lineage>
        <taxon>unclassified sequences</taxon>
        <taxon>metagenomes</taxon>
        <taxon>ecological metagenomes</taxon>
    </lineage>
</organism>
<keyword evidence="1 3" id="KW-0808">Transferase</keyword>
<evidence type="ECO:0000313" key="3">
    <source>
        <dbReference type="EMBL" id="KUG22971.1"/>
    </source>
</evidence>
<proteinExistence type="predicted"/>
<reference evidence="3" key="1">
    <citation type="journal article" date="2015" name="Proc. Natl. Acad. Sci. U.S.A.">
        <title>Networks of energetic and metabolic interactions define dynamics in microbial communities.</title>
        <authorList>
            <person name="Embree M."/>
            <person name="Liu J.K."/>
            <person name="Al-Bassam M.M."/>
            <person name="Zengler K."/>
        </authorList>
    </citation>
    <scope>NUCLEOTIDE SEQUENCE</scope>
</reference>
<dbReference type="AlphaFoldDB" id="A0A0W8FQ45"/>
<dbReference type="InterPro" id="IPR000794">
    <property type="entry name" value="Beta-ketoacyl_synthase"/>
</dbReference>
<dbReference type="SUPFAM" id="SSF53901">
    <property type="entry name" value="Thiolase-like"/>
    <property type="match status" value="1"/>
</dbReference>
<dbReference type="Gene3D" id="3.40.47.10">
    <property type="match status" value="1"/>
</dbReference>
<keyword evidence="3" id="KW-0012">Acyltransferase</keyword>
<comment type="caution">
    <text evidence="3">The sequence shown here is derived from an EMBL/GenBank/DDBJ whole genome shotgun (WGS) entry which is preliminary data.</text>
</comment>